<dbReference type="EMBL" id="BDQX01000128">
    <property type="protein sequence ID" value="GBG08013.1"/>
    <property type="molecule type" value="Genomic_DNA"/>
</dbReference>
<accession>A0A2R5EW46</accession>
<evidence type="ECO:0000313" key="2">
    <source>
        <dbReference type="Proteomes" id="UP000245202"/>
    </source>
</evidence>
<dbReference type="AlphaFoldDB" id="A0A2R5EW46"/>
<comment type="caution">
    <text evidence="1">The sequence shown here is derived from an EMBL/GenBank/DDBJ whole genome shotgun (WGS) entry which is preliminary data.</text>
</comment>
<gene>
    <name evidence="1" type="ORF">PAT3040_02580</name>
</gene>
<organism evidence="1 2">
    <name type="scientific">Paenibacillus agaridevorans</name>
    <dbReference type="NCBI Taxonomy" id="171404"/>
    <lineage>
        <taxon>Bacteria</taxon>
        <taxon>Bacillati</taxon>
        <taxon>Bacillota</taxon>
        <taxon>Bacilli</taxon>
        <taxon>Bacillales</taxon>
        <taxon>Paenibacillaceae</taxon>
        <taxon>Paenibacillus</taxon>
    </lineage>
</organism>
<dbReference type="RefSeq" id="WP_108992976.1">
    <property type="nucleotide sequence ID" value="NZ_BDQX01000128.1"/>
</dbReference>
<reference evidence="1 2" key="1">
    <citation type="submission" date="2017-08" db="EMBL/GenBank/DDBJ databases">
        <title>Substantial Increase in Enzyme Production by Combined Drug-Resistance Mutations in Paenibacillus agaridevorans.</title>
        <authorList>
            <person name="Tanaka Y."/>
            <person name="Funane K."/>
            <person name="Hosaka T."/>
            <person name="Shiwa Y."/>
            <person name="Fujita N."/>
            <person name="Miyazaki T."/>
            <person name="Yoshikawa H."/>
            <person name="Murakami K."/>
            <person name="Kasahara K."/>
            <person name="Inaoka T."/>
            <person name="Hiraga Y."/>
            <person name="Ochi K."/>
        </authorList>
    </citation>
    <scope>NUCLEOTIDE SEQUENCE [LARGE SCALE GENOMIC DNA]</scope>
    <source>
        <strain evidence="1 2">T-3040</strain>
    </source>
</reference>
<protein>
    <submittedName>
        <fullName evidence="1">Uncharacterized protein</fullName>
    </submittedName>
</protein>
<dbReference type="Proteomes" id="UP000245202">
    <property type="component" value="Unassembled WGS sequence"/>
</dbReference>
<sequence>MNVPWSKATKAGIIAVTTCALFLQPSTLIYQPATVNAAASSVTSQIIKLNSNSTIALQSAQFLMQGNGRVLAYTVLITNNGNSEIPLKDYWIRLKTSSGKSFSTKVSEQDKNVSSIAPKSSKLITYYSYVDQTTILTDLNFDIIMWDFSVSNYERRLGTIKYPAGSSEQTSANKAATMLYSNIKLTSTINSLSLTQDDNLAYLQINYNIENQGLNVVDLSTLNLFIQTKGSAVYPVNMIDYTGISLQPKQQNQGTLQIALPKSLIGQSLSLVSAFKEETTGIMLPVASFALPAIQDSTLVETGKAKATSISGEKINTFVDRAFLESGDTSSVVSIQYAMRNTGKQAVEYPNFSFSLITEKGIIYPLDFKKSDDVKTKLLPQMREVIDITGAIPSTIDISKSKLLVRAGITDKSEGYVVGSYKLVTSPLNTLDSEYKYGDYTVKIKAIQRTASSANDVLIADIEVMNNTEKSKAVPELSGYFVINGVKLNNPTQKITLDNSVTIGPKLNNNFIVHVNIPYAAEINNISFVLTEKSGDVNTEKTIYRFNGQKLKDIPAINVNTSYHISNAGRQAEAKITKTKVYEGNTENYFYAELEVTNKETRAALLSGYSGYLKNQEGQVIPVTFSKIEEKVDANGRVLLIGWAKMRKNVNIKQYDLIFGQTASSSPTVSENQTSSIMVKPVQYSLKSLGTSESQKSLSNIAVAGHELTLKRVNTMLNVEGMYTVTGLKLLFNYDLLKNENYDYIAGDHKIMIEFVDQDSSKATYSKVYSLGSSEGDYLKVGEGVPHEIVFQDSLIQSKVQSYGKYILNIYDVFQGAKILIATKELKWFMPE</sequence>
<proteinExistence type="predicted"/>
<keyword evidence="2" id="KW-1185">Reference proteome</keyword>
<evidence type="ECO:0000313" key="1">
    <source>
        <dbReference type="EMBL" id="GBG08013.1"/>
    </source>
</evidence>
<name>A0A2R5EW46_9BACL</name>